<dbReference type="PANTHER" id="PTHR38037:SF2">
    <property type="entry name" value="ATP-DEPENDENT ZINC PROTEASE DOMAIN-CONTAINING PROTEIN-RELATED"/>
    <property type="match status" value="1"/>
</dbReference>
<dbReference type="EMBL" id="JAMFTH010000005">
    <property type="protein sequence ID" value="MCP8900518.1"/>
    <property type="molecule type" value="Genomic_DNA"/>
</dbReference>
<dbReference type="Gene3D" id="2.40.70.10">
    <property type="entry name" value="Acid Proteases"/>
    <property type="match status" value="1"/>
</dbReference>
<name>A0A9X2I4H7_9GAMM</name>
<organism evidence="2 3">
    <name type="scientific">Gilvimarinus xylanilyticus</name>
    <dbReference type="NCBI Taxonomy" id="2944139"/>
    <lineage>
        <taxon>Bacteria</taxon>
        <taxon>Pseudomonadati</taxon>
        <taxon>Pseudomonadota</taxon>
        <taxon>Gammaproteobacteria</taxon>
        <taxon>Cellvibrionales</taxon>
        <taxon>Cellvibrionaceae</taxon>
        <taxon>Gilvimarinus</taxon>
    </lineage>
</organism>
<evidence type="ECO:0000313" key="3">
    <source>
        <dbReference type="Proteomes" id="UP001139319"/>
    </source>
</evidence>
<accession>A0A9X2I4H7</accession>
<feature type="domain" description="Retropepsin-like aspartic endopeptidase" evidence="1">
    <location>
        <begin position="111"/>
        <end position="238"/>
    </location>
</feature>
<dbReference type="PROSITE" id="PS51257">
    <property type="entry name" value="PROKAR_LIPOPROTEIN"/>
    <property type="match status" value="1"/>
</dbReference>
<dbReference type="AlphaFoldDB" id="A0A9X2I4H7"/>
<dbReference type="RefSeq" id="WP_253968805.1">
    <property type="nucleotide sequence ID" value="NZ_JAMFTH010000005.1"/>
</dbReference>
<dbReference type="PANTHER" id="PTHR38037">
    <property type="entry name" value="ZN_PROTEASE DOMAIN-CONTAINING PROTEIN"/>
    <property type="match status" value="1"/>
</dbReference>
<reference evidence="2" key="1">
    <citation type="submission" date="2022-05" db="EMBL/GenBank/DDBJ databases">
        <authorList>
            <person name="Sun H.-N."/>
        </authorList>
    </citation>
    <scope>NUCLEOTIDE SEQUENCE</scope>
    <source>
        <strain evidence="2">HB14</strain>
    </source>
</reference>
<evidence type="ECO:0000259" key="1">
    <source>
        <dbReference type="Pfam" id="PF05618"/>
    </source>
</evidence>
<comment type="caution">
    <text evidence="2">The sequence shown here is derived from an EMBL/GenBank/DDBJ whole genome shotgun (WGS) entry which is preliminary data.</text>
</comment>
<protein>
    <submittedName>
        <fullName evidence="2">RimK/LysX family protein</fullName>
    </submittedName>
</protein>
<dbReference type="Pfam" id="PF05618">
    <property type="entry name" value="Zn_protease"/>
    <property type="match status" value="1"/>
</dbReference>
<gene>
    <name evidence="2" type="ORF">M6D89_14520</name>
</gene>
<keyword evidence="3" id="KW-1185">Reference proteome</keyword>
<dbReference type="SUPFAM" id="SSF50630">
    <property type="entry name" value="Acid proteases"/>
    <property type="match status" value="1"/>
</dbReference>
<sequence length="248" mass="27542">MSLWLKWAPVLLLVLGSGCASQYRLVQTSELETVQECAMASDHNHRVLLSQQQELARGLDELLSELEQTRAQIPAPAPTESALQCPDVPYVEPSTDDDLAAQLVDQGAKQVVGSVEQVRFDDLGLESQVRIDTGISNAILPAKNIQPFERNGEDWVRFVFVSREGDEREVERKLTREVSLAGSDKQRPVVRLRFTLGRLTQFAEFTLTERKSASADIRLGRLALRDVMVVDVSSEFLAPLRSAEGDAP</sequence>
<dbReference type="InterPro" id="IPR021109">
    <property type="entry name" value="Peptidase_aspartic_dom_sf"/>
</dbReference>
<proteinExistence type="predicted"/>
<evidence type="ECO:0000313" key="2">
    <source>
        <dbReference type="EMBL" id="MCP8900518.1"/>
    </source>
</evidence>
<reference evidence="2" key="2">
    <citation type="submission" date="2023-01" db="EMBL/GenBank/DDBJ databases">
        <title>Gilvimarinus xylanilyticus HB14 isolated from Caulerpa lentillifera aquaculture base in Hainan, China.</title>
        <authorList>
            <person name="Zhang Y.-J."/>
        </authorList>
    </citation>
    <scope>NUCLEOTIDE SEQUENCE</scope>
    <source>
        <strain evidence="2">HB14</strain>
    </source>
</reference>
<dbReference type="InterPro" id="IPR008503">
    <property type="entry name" value="Asp_endopeptidase"/>
</dbReference>
<dbReference type="Proteomes" id="UP001139319">
    <property type="component" value="Unassembled WGS sequence"/>
</dbReference>